<feature type="region of interest" description="Disordered" evidence="8">
    <location>
        <begin position="511"/>
        <end position="533"/>
    </location>
</feature>
<dbReference type="Gene3D" id="6.10.250.920">
    <property type="match status" value="2"/>
</dbReference>
<accession>A0AAV6GBH2</accession>
<feature type="region of interest" description="Disordered" evidence="8">
    <location>
        <begin position="546"/>
        <end position="579"/>
    </location>
</feature>
<evidence type="ECO:0000313" key="12">
    <source>
        <dbReference type="Proteomes" id="UP000823561"/>
    </source>
</evidence>
<evidence type="ECO:0000256" key="5">
    <source>
        <dbReference type="ARBA" id="ARBA00023054"/>
    </source>
</evidence>
<dbReference type="GO" id="GO:0030864">
    <property type="term" value="C:cortical actin cytoskeleton"/>
    <property type="evidence" value="ECO:0007669"/>
    <property type="project" value="TreeGrafter"/>
</dbReference>
<reference evidence="11" key="1">
    <citation type="submission" date="2020-10" db="EMBL/GenBank/DDBJ databases">
        <title>Chromosome-scale genome assembly of the Allis shad, Alosa alosa.</title>
        <authorList>
            <person name="Margot Z."/>
            <person name="Christophe K."/>
            <person name="Cabau C."/>
            <person name="Louis A."/>
            <person name="Berthelot C."/>
            <person name="Parey E."/>
            <person name="Roest Crollius H."/>
            <person name="Montfort J."/>
            <person name="Robinson-Rechavi M."/>
            <person name="Bucao C."/>
            <person name="Bouchez O."/>
            <person name="Gislard M."/>
            <person name="Lluch J."/>
            <person name="Milhes M."/>
            <person name="Lampietro C."/>
            <person name="Lopez Roques C."/>
            <person name="Donnadieu C."/>
            <person name="Braasch I."/>
            <person name="Desvignes T."/>
            <person name="Postlethwait J."/>
            <person name="Bobe J."/>
            <person name="Guiguen Y."/>
        </authorList>
    </citation>
    <scope>NUCLEOTIDE SEQUENCE</scope>
    <source>
        <strain evidence="11">M-15738</strain>
        <tissue evidence="11">Blood</tissue>
    </source>
</reference>
<evidence type="ECO:0008006" key="13">
    <source>
        <dbReference type="Google" id="ProtNLM"/>
    </source>
</evidence>
<evidence type="ECO:0000256" key="8">
    <source>
        <dbReference type="SAM" id="MobiDB-lite"/>
    </source>
</evidence>
<evidence type="ECO:0000259" key="9">
    <source>
        <dbReference type="PROSITE" id="PS50942"/>
    </source>
</evidence>
<feature type="compositionally biased region" description="Pro residues" evidence="8">
    <location>
        <begin position="1154"/>
        <end position="1164"/>
    </location>
</feature>
<keyword evidence="3" id="KW-0963">Cytoplasm</keyword>
<dbReference type="GO" id="GO:0080025">
    <property type="term" value="F:phosphatidylinositol-3,5-bisphosphate binding"/>
    <property type="evidence" value="ECO:0007669"/>
    <property type="project" value="TreeGrafter"/>
</dbReference>
<evidence type="ECO:0000256" key="2">
    <source>
        <dbReference type="ARBA" id="ARBA00010135"/>
    </source>
</evidence>
<feature type="region of interest" description="Disordered" evidence="8">
    <location>
        <begin position="1100"/>
        <end position="1192"/>
    </location>
</feature>
<dbReference type="GO" id="GO:0030136">
    <property type="term" value="C:clathrin-coated vesicle"/>
    <property type="evidence" value="ECO:0007669"/>
    <property type="project" value="TreeGrafter"/>
</dbReference>
<keyword evidence="12" id="KW-1185">Reference proteome</keyword>
<protein>
    <recommendedName>
        <fullName evidence="13">Huntingtin interacting protein 1 related</fullName>
    </recommendedName>
</protein>
<feature type="domain" description="ENTH" evidence="9">
    <location>
        <begin position="20"/>
        <end position="148"/>
    </location>
</feature>
<evidence type="ECO:0000259" key="10">
    <source>
        <dbReference type="PROSITE" id="PS50945"/>
    </source>
</evidence>
<dbReference type="SMART" id="SM00307">
    <property type="entry name" value="ILWEQ"/>
    <property type="match status" value="1"/>
</dbReference>
<evidence type="ECO:0000256" key="6">
    <source>
        <dbReference type="ARBA" id="ARBA00023203"/>
    </source>
</evidence>
<dbReference type="GO" id="GO:0051015">
    <property type="term" value="F:actin filament binding"/>
    <property type="evidence" value="ECO:0007669"/>
    <property type="project" value="TreeGrafter"/>
</dbReference>
<dbReference type="Gene3D" id="1.25.40.90">
    <property type="match status" value="1"/>
</dbReference>
<dbReference type="InterPro" id="IPR008942">
    <property type="entry name" value="ENTH_VHS"/>
</dbReference>
<evidence type="ECO:0000256" key="1">
    <source>
        <dbReference type="ARBA" id="ARBA00004496"/>
    </source>
</evidence>
<dbReference type="GO" id="GO:0006897">
    <property type="term" value="P:endocytosis"/>
    <property type="evidence" value="ECO:0007669"/>
    <property type="project" value="UniProtKB-KW"/>
</dbReference>
<dbReference type="PROSITE" id="PS50942">
    <property type="entry name" value="ENTH"/>
    <property type="match status" value="1"/>
</dbReference>
<evidence type="ECO:0000256" key="4">
    <source>
        <dbReference type="ARBA" id="ARBA00022583"/>
    </source>
</evidence>
<comment type="subcellular location">
    <subcellularLocation>
        <location evidence="1">Cytoplasm</location>
    </subcellularLocation>
</comment>
<feature type="compositionally biased region" description="Polar residues" evidence="8">
    <location>
        <begin position="1130"/>
        <end position="1144"/>
    </location>
</feature>
<dbReference type="Proteomes" id="UP000823561">
    <property type="component" value="Chromosome 12"/>
</dbReference>
<dbReference type="FunFam" id="1.25.40.90:FF:000012">
    <property type="entry name" value="Huntingtin interacting protein 1-related"/>
    <property type="match status" value="1"/>
</dbReference>
<keyword evidence="6" id="KW-0009">Actin-binding</keyword>
<dbReference type="GO" id="GO:0043325">
    <property type="term" value="F:phosphatidylinositol-3,4-bisphosphate binding"/>
    <property type="evidence" value="ECO:0007669"/>
    <property type="project" value="TreeGrafter"/>
</dbReference>
<evidence type="ECO:0000256" key="3">
    <source>
        <dbReference type="ARBA" id="ARBA00022490"/>
    </source>
</evidence>
<dbReference type="InterPro" id="IPR032422">
    <property type="entry name" value="HIP1_clath-bd"/>
</dbReference>
<comment type="caution">
    <text evidence="11">The sequence shown here is derived from an EMBL/GenBank/DDBJ whole genome shotgun (WGS) entry which is preliminary data.</text>
</comment>
<dbReference type="SUPFAM" id="SSF109885">
    <property type="entry name" value="I/LWEQ domain"/>
    <property type="match status" value="1"/>
</dbReference>
<dbReference type="GO" id="GO:0032051">
    <property type="term" value="F:clathrin light chain binding"/>
    <property type="evidence" value="ECO:0007669"/>
    <property type="project" value="TreeGrafter"/>
</dbReference>
<keyword evidence="4" id="KW-0254">Endocytosis</keyword>
<dbReference type="GO" id="GO:0048268">
    <property type="term" value="P:clathrin coat assembly"/>
    <property type="evidence" value="ECO:0007669"/>
    <property type="project" value="TreeGrafter"/>
</dbReference>
<dbReference type="Pfam" id="PF01608">
    <property type="entry name" value="I_LWEQ"/>
    <property type="match status" value="1"/>
</dbReference>
<dbReference type="InterPro" id="IPR002558">
    <property type="entry name" value="ILWEQ_dom"/>
</dbReference>
<name>A0AAV6GBH2_9TELE</name>
<dbReference type="PROSITE" id="PS50945">
    <property type="entry name" value="I_LWEQ"/>
    <property type="match status" value="1"/>
</dbReference>
<sequence length="1192" mass="133845">MTSKSKDKDKEKSEKALAADKEQFVKSQLNSITKCINTSETSLKEKHARNIILGTHKEGGAVTFWSHAVSLPLSSNAILSWKYCHMVHKILRDGHPNSLKDTYGHCPSIKQMGSLWGSLHDRYGHIVALYVKFLAIKIEFHKKHSTIPVTLEASEDVLERAMAVDINRVYEMTLEVLDYMDAALKLEETAFGQLDTHEISPTAVVAQCRLAPLVLVIQDCSPLYHLLVKLLFKLHSRVPVDSLLEHRERFRNQFNGLTAFFKRARDIEFFRKIIEIPELPESPPNFLRAAALAEHVKPVVVTQPEVAEEQPAWGEGPAMGYPMSYAYNQYPEPSEDGFEIREPEVETLRKQLEAIKPELHSLKAEAQRSVTHLQTQVLQLEAELEEQRDQKQVALVEREQMRMELDMLRAAGHATQFAAVEEAGSRAQAAQMHFSKLKEKHADLVSRHADLMRKNAETVKQLSSMQEAKEELVKGRRQLAEDLERMRMGNSSQLQNQQLEIDRLRRELDSSRAQMAQVNSTLHNKEQASEQMNSMLQGLQAERDQLRRSVMEQEAQIAQLQQSSTLQHSSLQQDRDRSQREIAALQQQLLDKERREEEQRREIERLKRELEEKMMEATRAQGALQYKETASEQMNSMLQGLQAERDQLRRSVMEQEAQIAQLQQSSTLQHSSLQQDRDRSQREIAALQQQLHETAGREANLKQKLQDEQFALLQCAVVEAEGIVLDALAKVDDPLHVRSTCSPDYLINRAETTLGSIDKMQQSHAGYLRNKDDASGLLRAVTQFSHLAADTIVNGAATAHSAPVDQADRMNENCRECATRCLQYLKELKLQPTLPGAEPSAIRYIIQRILTLGQDLRPKGMDVKKKELGDIVDQEMTATSAAIEEAVLRMSEILNSTKSGAPGVKLEVNSSIIHSCSDLMKAVHMLVTSATDLQKDIVESGRGAASVKEFYAKNSCWTEGLISASKAVGWGATQLLDSSDRIALDQGKYEEVIVCSHEIAASTAQLVAASKVKADRNNKKLQRLQQASRHVTDMAAAVVTSTKSGQMKIDDMEVMDFSGVSLIKLKTEEMNTQVRVLELESQLSKERVRLGELRKKHYDIAGSPTEAGPTMPNMDDFADLPPPPPPHASYGNSNPFAPAPTSNPFMPAFSPNRAPTPEPHPSEPPKTTKKPNIFQKSGTILKSAFHRPQSQT</sequence>
<dbReference type="EMBL" id="JADWDJ010000012">
    <property type="protein sequence ID" value="KAG5272474.1"/>
    <property type="molecule type" value="Genomic_DNA"/>
</dbReference>
<dbReference type="PANTHER" id="PTHR10407">
    <property type="entry name" value="HUNTINGTIN INTERACTING PROTEIN 1"/>
    <property type="match status" value="1"/>
</dbReference>
<dbReference type="Pfam" id="PF16515">
    <property type="entry name" value="HIP1_clath_bdg"/>
    <property type="match status" value="2"/>
</dbReference>
<dbReference type="SMART" id="SM00273">
    <property type="entry name" value="ENTH"/>
    <property type="match status" value="1"/>
</dbReference>
<feature type="compositionally biased region" description="Low complexity" evidence="8">
    <location>
        <begin position="559"/>
        <end position="572"/>
    </location>
</feature>
<dbReference type="InterPro" id="IPR030224">
    <property type="entry name" value="Sla2_fam"/>
</dbReference>
<keyword evidence="5 7" id="KW-0175">Coiled coil</keyword>
<dbReference type="AlphaFoldDB" id="A0AAV6GBH2"/>
<dbReference type="GO" id="GO:0035615">
    <property type="term" value="F:clathrin adaptor activity"/>
    <property type="evidence" value="ECO:0007669"/>
    <property type="project" value="TreeGrafter"/>
</dbReference>
<dbReference type="InterPro" id="IPR011417">
    <property type="entry name" value="ANTH_dom"/>
</dbReference>
<comment type="similarity">
    <text evidence="2">Belongs to the SLA2 family.</text>
</comment>
<feature type="region of interest" description="Disordered" evidence="8">
    <location>
        <begin position="661"/>
        <end position="681"/>
    </location>
</feature>
<feature type="domain" description="I/LWEQ" evidence="10">
    <location>
        <begin position="860"/>
        <end position="1101"/>
    </location>
</feature>
<evidence type="ECO:0000256" key="7">
    <source>
        <dbReference type="SAM" id="Coils"/>
    </source>
</evidence>
<dbReference type="FunFam" id="1.20.5.1700:FF:000002">
    <property type="entry name" value="Huntingtin interacting protein 1"/>
    <property type="match status" value="1"/>
</dbReference>
<feature type="compositionally biased region" description="Polar residues" evidence="8">
    <location>
        <begin position="511"/>
        <end position="522"/>
    </location>
</feature>
<evidence type="ECO:0000313" key="11">
    <source>
        <dbReference type="EMBL" id="KAG5272474.1"/>
    </source>
</evidence>
<dbReference type="Gene3D" id="1.20.5.1700">
    <property type="match status" value="1"/>
</dbReference>
<dbReference type="SUPFAM" id="SSF48464">
    <property type="entry name" value="ENTH/VHS domain"/>
    <property type="match status" value="1"/>
</dbReference>
<feature type="compositionally biased region" description="Low complexity" evidence="8">
    <location>
        <begin position="661"/>
        <end position="674"/>
    </location>
</feature>
<dbReference type="Gene3D" id="1.20.1410.10">
    <property type="entry name" value="I/LWEQ domain"/>
    <property type="match status" value="1"/>
</dbReference>
<gene>
    <name evidence="11" type="ORF">AALO_G00165950</name>
</gene>
<dbReference type="InterPro" id="IPR035964">
    <property type="entry name" value="I/LWEQ_dom_sf"/>
</dbReference>
<dbReference type="Pfam" id="PF07651">
    <property type="entry name" value="ANTH"/>
    <property type="match status" value="1"/>
</dbReference>
<organism evidence="11 12">
    <name type="scientific">Alosa alosa</name>
    <name type="common">allis shad</name>
    <dbReference type="NCBI Taxonomy" id="278164"/>
    <lineage>
        <taxon>Eukaryota</taxon>
        <taxon>Metazoa</taxon>
        <taxon>Chordata</taxon>
        <taxon>Craniata</taxon>
        <taxon>Vertebrata</taxon>
        <taxon>Euteleostomi</taxon>
        <taxon>Actinopterygii</taxon>
        <taxon>Neopterygii</taxon>
        <taxon>Teleostei</taxon>
        <taxon>Clupei</taxon>
        <taxon>Clupeiformes</taxon>
        <taxon>Clupeoidei</taxon>
        <taxon>Clupeidae</taxon>
        <taxon>Alosa</taxon>
    </lineage>
</organism>
<dbReference type="GO" id="GO:0007015">
    <property type="term" value="P:actin filament organization"/>
    <property type="evidence" value="ECO:0007669"/>
    <property type="project" value="TreeGrafter"/>
</dbReference>
<feature type="coiled-coil region" evidence="7">
    <location>
        <begin position="363"/>
        <end position="404"/>
    </location>
</feature>
<dbReference type="PANTHER" id="PTHR10407:SF10">
    <property type="entry name" value="HUNTINGTIN-INTERACTING PROTEIN 1-RELATED PROTEIN"/>
    <property type="match status" value="1"/>
</dbReference>
<dbReference type="InterPro" id="IPR013809">
    <property type="entry name" value="ENTH"/>
</dbReference>
<proteinExistence type="inferred from homology"/>